<dbReference type="AlphaFoldDB" id="A0A4D6MRD3"/>
<gene>
    <name evidence="1" type="ORF">DEO72_LG8g1348</name>
</gene>
<dbReference type="Proteomes" id="UP000501690">
    <property type="component" value="Linkage Group LG8"/>
</dbReference>
<accession>A0A4D6MRD3</accession>
<organism evidence="1 2">
    <name type="scientific">Vigna unguiculata</name>
    <name type="common">Cowpea</name>
    <dbReference type="NCBI Taxonomy" id="3917"/>
    <lineage>
        <taxon>Eukaryota</taxon>
        <taxon>Viridiplantae</taxon>
        <taxon>Streptophyta</taxon>
        <taxon>Embryophyta</taxon>
        <taxon>Tracheophyta</taxon>
        <taxon>Spermatophyta</taxon>
        <taxon>Magnoliopsida</taxon>
        <taxon>eudicotyledons</taxon>
        <taxon>Gunneridae</taxon>
        <taxon>Pentapetalae</taxon>
        <taxon>rosids</taxon>
        <taxon>fabids</taxon>
        <taxon>Fabales</taxon>
        <taxon>Fabaceae</taxon>
        <taxon>Papilionoideae</taxon>
        <taxon>50 kb inversion clade</taxon>
        <taxon>NPAAA clade</taxon>
        <taxon>indigoferoid/millettioid clade</taxon>
        <taxon>Phaseoleae</taxon>
        <taxon>Vigna</taxon>
    </lineage>
</organism>
<evidence type="ECO:0000313" key="1">
    <source>
        <dbReference type="EMBL" id="QCE03324.1"/>
    </source>
</evidence>
<proteinExistence type="predicted"/>
<name>A0A4D6MRD3_VIGUN</name>
<protein>
    <submittedName>
        <fullName evidence="1">Uncharacterized protein</fullName>
    </submittedName>
</protein>
<sequence length="154" mass="16992">MFGSRLVREQSGAKPKIVVHRLATPRLPPGDIVGAGRDVDLPRVSIVLLVWRLATRRQAVGSQNSGSGHCVRGAHGGRVGFARRNGEAERLEGVWRLAARDGCTKRKSSGVSEIVARTARFQMIALFSASDRVLVVWEQLWTYVHFGELHLVSR</sequence>
<keyword evidence="2" id="KW-1185">Reference proteome</keyword>
<evidence type="ECO:0000313" key="2">
    <source>
        <dbReference type="Proteomes" id="UP000501690"/>
    </source>
</evidence>
<dbReference type="EMBL" id="CP039352">
    <property type="protein sequence ID" value="QCE03324.1"/>
    <property type="molecule type" value="Genomic_DNA"/>
</dbReference>
<reference evidence="1 2" key="1">
    <citation type="submission" date="2019-04" db="EMBL/GenBank/DDBJ databases">
        <title>An improved genome assembly and genetic linkage map for asparagus bean, Vigna unguiculata ssp. sesquipedialis.</title>
        <authorList>
            <person name="Xia Q."/>
            <person name="Zhang R."/>
            <person name="Dong Y."/>
        </authorList>
    </citation>
    <scope>NUCLEOTIDE SEQUENCE [LARGE SCALE GENOMIC DNA]</scope>
    <source>
        <tissue evidence="1">Leaf</tissue>
    </source>
</reference>